<dbReference type="EMBL" id="BGPR01164124">
    <property type="protein sequence ID" value="GBM06746.1"/>
    <property type="molecule type" value="Genomic_DNA"/>
</dbReference>
<gene>
    <name evidence="1" type="ORF">AVEN_52323_1</name>
</gene>
<organism evidence="1 2">
    <name type="scientific">Araneus ventricosus</name>
    <name type="common">Orbweaver spider</name>
    <name type="synonym">Epeira ventricosa</name>
    <dbReference type="NCBI Taxonomy" id="182803"/>
    <lineage>
        <taxon>Eukaryota</taxon>
        <taxon>Metazoa</taxon>
        <taxon>Ecdysozoa</taxon>
        <taxon>Arthropoda</taxon>
        <taxon>Chelicerata</taxon>
        <taxon>Arachnida</taxon>
        <taxon>Araneae</taxon>
        <taxon>Araneomorphae</taxon>
        <taxon>Entelegynae</taxon>
        <taxon>Araneoidea</taxon>
        <taxon>Araneidae</taxon>
        <taxon>Araneus</taxon>
    </lineage>
</organism>
<accession>A0A4Y2CS40</accession>
<evidence type="ECO:0000313" key="1">
    <source>
        <dbReference type="EMBL" id="GBM06746.1"/>
    </source>
</evidence>
<evidence type="ECO:0000313" key="2">
    <source>
        <dbReference type="Proteomes" id="UP000499080"/>
    </source>
</evidence>
<reference evidence="1 2" key="1">
    <citation type="journal article" date="2019" name="Sci. Rep.">
        <title>Orb-weaving spider Araneus ventricosus genome elucidates the spidroin gene catalogue.</title>
        <authorList>
            <person name="Kono N."/>
            <person name="Nakamura H."/>
            <person name="Ohtoshi R."/>
            <person name="Moran D.A.P."/>
            <person name="Shinohara A."/>
            <person name="Yoshida Y."/>
            <person name="Fujiwara M."/>
            <person name="Mori M."/>
            <person name="Tomita M."/>
            <person name="Arakawa K."/>
        </authorList>
    </citation>
    <scope>NUCLEOTIDE SEQUENCE [LARGE SCALE GENOMIC DNA]</scope>
</reference>
<evidence type="ECO:0008006" key="3">
    <source>
        <dbReference type="Google" id="ProtNLM"/>
    </source>
</evidence>
<dbReference type="AlphaFoldDB" id="A0A4Y2CS40"/>
<proteinExistence type="predicted"/>
<keyword evidence="2" id="KW-1185">Reference proteome</keyword>
<dbReference type="OrthoDB" id="6738045at2759"/>
<name>A0A4Y2CS40_ARAVE</name>
<comment type="caution">
    <text evidence="1">The sequence shown here is derived from an EMBL/GenBank/DDBJ whole genome shotgun (WGS) entry which is preliminary data.</text>
</comment>
<sequence>MDLSRHVKLLAGETDWPIWKRKTRDLLDYHEGALAVIDGNLVKPESLLNSANADESKDHKEQRDFYRKANSYAKSMIATKVTDEVYQEIMDKETTQETWESPKQQLELHQRTSCLKFV</sequence>
<protein>
    <recommendedName>
        <fullName evidence="3">Retrovirus-related Pol polyprotein from transposon TNT 1-94</fullName>
    </recommendedName>
</protein>
<dbReference type="Proteomes" id="UP000499080">
    <property type="component" value="Unassembled WGS sequence"/>
</dbReference>